<comment type="caution">
    <text evidence="3">The sequence shown here is derived from an EMBL/GenBank/DDBJ whole genome shotgun (WGS) entry which is preliminary data.</text>
</comment>
<keyword evidence="4" id="KW-1185">Reference proteome</keyword>
<dbReference type="AlphaFoldDB" id="A0A2J8A9A2"/>
<dbReference type="PANTHER" id="PTHR36357:SF1">
    <property type="entry name" value="OS03G0148300 PROTEIN"/>
    <property type="match status" value="1"/>
</dbReference>
<dbReference type="PANTHER" id="PTHR36357">
    <property type="entry name" value="OS03G0148300 PROTEIN"/>
    <property type="match status" value="1"/>
</dbReference>
<evidence type="ECO:0000256" key="2">
    <source>
        <dbReference type="SAM" id="SignalP"/>
    </source>
</evidence>
<dbReference type="Proteomes" id="UP000236333">
    <property type="component" value="Unassembled WGS sequence"/>
</dbReference>
<dbReference type="EMBL" id="PGGS01000105">
    <property type="protein sequence ID" value="PNH09075.1"/>
    <property type="molecule type" value="Genomic_DNA"/>
</dbReference>
<protein>
    <recommendedName>
        <fullName evidence="5">HMA domain-containing protein</fullName>
    </recommendedName>
</protein>
<feature type="region of interest" description="Disordered" evidence="1">
    <location>
        <begin position="181"/>
        <end position="219"/>
    </location>
</feature>
<organism evidence="3 4">
    <name type="scientific">Tetrabaena socialis</name>
    <dbReference type="NCBI Taxonomy" id="47790"/>
    <lineage>
        <taxon>Eukaryota</taxon>
        <taxon>Viridiplantae</taxon>
        <taxon>Chlorophyta</taxon>
        <taxon>core chlorophytes</taxon>
        <taxon>Chlorophyceae</taxon>
        <taxon>CS clade</taxon>
        <taxon>Chlamydomonadales</taxon>
        <taxon>Tetrabaenaceae</taxon>
        <taxon>Tetrabaena</taxon>
    </lineage>
</organism>
<feature type="chain" id="PRO_5014362637" description="HMA domain-containing protein" evidence="2">
    <location>
        <begin position="28"/>
        <end position="219"/>
    </location>
</feature>
<evidence type="ECO:0000313" key="3">
    <source>
        <dbReference type="EMBL" id="PNH09075.1"/>
    </source>
</evidence>
<proteinExistence type="predicted"/>
<keyword evidence="2" id="KW-0732">Signal</keyword>
<name>A0A2J8A9A2_9CHLO</name>
<evidence type="ECO:0000313" key="4">
    <source>
        <dbReference type="Proteomes" id="UP000236333"/>
    </source>
</evidence>
<feature type="compositionally biased region" description="Basic residues" evidence="1">
    <location>
        <begin position="185"/>
        <end position="204"/>
    </location>
</feature>
<evidence type="ECO:0000256" key="1">
    <source>
        <dbReference type="SAM" id="MobiDB-lite"/>
    </source>
</evidence>
<accession>A0A2J8A9A2</accession>
<dbReference type="OrthoDB" id="75833at2759"/>
<feature type="compositionally biased region" description="Basic and acidic residues" evidence="1">
    <location>
        <begin position="205"/>
        <end position="219"/>
    </location>
</feature>
<evidence type="ECO:0008006" key="5">
    <source>
        <dbReference type="Google" id="ProtNLM"/>
    </source>
</evidence>
<sequence>MARSLERAVFGIALLLALAANGQEVDGQGQVDAAAAVGEAAQASGEPLTIKLRPGSTRKKAEVKALAERLRQLPSLQGCAITAVSRDILVVSPTARHSTEQLKRELLLQPDVYEVEVGEMTHRREGDKPYDQVKRELLEKAVNGSQVRIRDRIRNKINQLIGRRSKDAAVDEAGDAFVAEAGAKAAKRAAKRAKRARRAKRRKEKREAAKGDSKEEVEL</sequence>
<gene>
    <name evidence="3" type="ORF">TSOC_004323</name>
</gene>
<reference evidence="3 4" key="1">
    <citation type="journal article" date="2017" name="Mol. Biol. Evol.">
        <title>The 4-celled Tetrabaena socialis nuclear genome reveals the essential components for genetic control of cell number at the origin of multicellularity in the volvocine lineage.</title>
        <authorList>
            <person name="Featherston J."/>
            <person name="Arakaki Y."/>
            <person name="Hanschen E.R."/>
            <person name="Ferris P.J."/>
            <person name="Michod R.E."/>
            <person name="Olson B.J.S.C."/>
            <person name="Nozaki H."/>
            <person name="Durand P.M."/>
        </authorList>
    </citation>
    <scope>NUCLEOTIDE SEQUENCE [LARGE SCALE GENOMIC DNA]</scope>
    <source>
        <strain evidence="3 4">NIES-571</strain>
    </source>
</reference>
<feature type="signal peptide" evidence="2">
    <location>
        <begin position="1"/>
        <end position="27"/>
    </location>
</feature>